<keyword evidence="5 12" id="KW-0812">Transmembrane</keyword>
<dbReference type="PIRSF" id="PIRSF000847">
    <property type="entry name" value="Phos_ph_gly_syn"/>
    <property type="match status" value="1"/>
</dbReference>
<evidence type="ECO:0000256" key="2">
    <source>
        <dbReference type="ARBA" id="ARBA00010441"/>
    </source>
</evidence>
<comment type="similarity">
    <text evidence="2 11">Belongs to the CDP-alcohol phosphatidyltransferase class-I family.</text>
</comment>
<evidence type="ECO:0000313" key="14">
    <source>
        <dbReference type="Proteomes" id="UP000178046"/>
    </source>
</evidence>
<dbReference type="AlphaFoldDB" id="A0A1F5X0C5"/>
<comment type="caution">
    <text evidence="13">The sequence shown here is derived from an EMBL/GenBank/DDBJ whole genome shotgun (WGS) entry which is preliminary data.</text>
</comment>
<sequence length="185" mass="21378">MENFWRDVWKLPNVITLTRLLFGALVTIILYHNGFEYAWVIFLLFVATDWFDGFVARLQKNVTSLGMFLDPLADQFLVLPIIWYLWWIAAPMGNEPMIINVPLFFTFREVVMLVIRLSAKKDIPAMAMGKYKIAMEYTGVFLFLLIGNLYYLAATAIMAAMLLALWSLLRYVQISVEGSYENHSA</sequence>
<evidence type="ECO:0000256" key="1">
    <source>
        <dbReference type="ARBA" id="ARBA00004141"/>
    </source>
</evidence>
<name>A0A1F5X0C5_9BACT</name>
<reference evidence="13 14" key="1">
    <citation type="journal article" date="2016" name="Nat. Commun.">
        <title>Thousands of microbial genomes shed light on interconnected biogeochemical processes in an aquifer system.</title>
        <authorList>
            <person name="Anantharaman K."/>
            <person name="Brown C.T."/>
            <person name="Hug L.A."/>
            <person name="Sharon I."/>
            <person name="Castelle C.J."/>
            <person name="Probst A.J."/>
            <person name="Thomas B.C."/>
            <person name="Singh A."/>
            <person name="Wilkins M.J."/>
            <person name="Karaoz U."/>
            <person name="Brodie E.L."/>
            <person name="Williams K.H."/>
            <person name="Hubbard S.S."/>
            <person name="Banfield J.F."/>
        </authorList>
    </citation>
    <scope>NUCLEOTIDE SEQUENCE [LARGE SCALE GENOMIC DNA]</scope>
</reference>
<evidence type="ECO:0000256" key="9">
    <source>
        <dbReference type="ARBA" id="ARBA00023209"/>
    </source>
</evidence>
<feature type="transmembrane region" description="Helical" evidence="12">
    <location>
        <begin position="140"/>
        <end position="169"/>
    </location>
</feature>
<evidence type="ECO:0000256" key="8">
    <source>
        <dbReference type="ARBA" id="ARBA00023136"/>
    </source>
</evidence>
<evidence type="ECO:0000256" key="3">
    <source>
        <dbReference type="ARBA" id="ARBA00022516"/>
    </source>
</evidence>
<dbReference type="GO" id="GO:0016020">
    <property type="term" value="C:membrane"/>
    <property type="evidence" value="ECO:0007669"/>
    <property type="project" value="UniProtKB-SubCell"/>
</dbReference>
<feature type="transmembrane region" description="Helical" evidence="12">
    <location>
        <begin position="68"/>
        <end position="86"/>
    </location>
</feature>
<evidence type="ECO:0000313" key="13">
    <source>
        <dbReference type="EMBL" id="OGF81344.1"/>
    </source>
</evidence>
<dbReference type="EMBL" id="MFIA01000043">
    <property type="protein sequence ID" value="OGF81344.1"/>
    <property type="molecule type" value="Genomic_DNA"/>
</dbReference>
<dbReference type="PANTHER" id="PTHR14269">
    <property type="entry name" value="CDP-DIACYLGLYCEROL--GLYCEROL-3-PHOSPHATE 3-PHOSPHATIDYLTRANSFERASE-RELATED"/>
    <property type="match status" value="1"/>
</dbReference>
<evidence type="ECO:0008006" key="15">
    <source>
        <dbReference type="Google" id="ProtNLM"/>
    </source>
</evidence>
<keyword evidence="9" id="KW-0594">Phospholipid biosynthesis</keyword>
<keyword evidence="3" id="KW-0444">Lipid biosynthesis</keyword>
<keyword evidence="10" id="KW-1208">Phospholipid metabolism</keyword>
<dbReference type="GO" id="GO:0008444">
    <property type="term" value="F:CDP-diacylglycerol-glycerol-3-phosphate 3-phosphatidyltransferase activity"/>
    <property type="evidence" value="ECO:0007669"/>
    <property type="project" value="InterPro"/>
</dbReference>
<protein>
    <recommendedName>
        <fullName evidence="15">CDP-diacylglycerol--glycerol-3-phosphate 3-phosphatidyltransferase</fullName>
    </recommendedName>
</protein>
<organism evidence="13 14">
    <name type="scientific">Candidatus Giovannonibacteria bacterium RIFCSPLOWO2_01_FULL_44_16</name>
    <dbReference type="NCBI Taxonomy" id="1798348"/>
    <lineage>
        <taxon>Bacteria</taxon>
        <taxon>Candidatus Giovannoniibacteriota</taxon>
    </lineage>
</organism>
<dbReference type="InterPro" id="IPR000462">
    <property type="entry name" value="CDP-OH_P_trans"/>
</dbReference>
<dbReference type="InterPro" id="IPR050324">
    <property type="entry name" value="CDP-alcohol_PTase-I"/>
</dbReference>
<dbReference type="InterPro" id="IPR048254">
    <property type="entry name" value="CDP_ALCOHOL_P_TRANSF_CS"/>
</dbReference>
<proteinExistence type="inferred from homology"/>
<dbReference type="InterPro" id="IPR004570">
    <property type="entry name" value="Phosphatidylglycerol_P_synth"/>
</dbReference>
<evidence type="ECO:0000256" key="6">
    <source>
        <dbReference type="ARBA" id="ARBA00022989"/>
    </source>
</evidence>
<accession>A0A1F5X0C5</accession>
<feature type="transmembrane region" description="Helical" evidence="12">
    <location>
        <begin position="98"/>
        <end position="119"/>
    </location>
</feature>
<keyword evidence="4 11" id="KW-0808">Transferase</keyword>
<evidence type="ECO:0000256" key="5">
    <source>
        <dbReference type="ARBA" id="ARBA00022692"/>
    </source>
</evidence>
<evidence type="ECO:0000256" key="4">
    <source>
        <dbReference type="ARBA" id="ARBA00022679"/>
    </source>
</evidence>
<dbReference type="PROSITE" id="PS00379">
    <property type="entry name" value="CDP_ALCOHOL_P_TRANSF"/>
    <property type="match status" value="1"/>
</dbReference>
<keyword evidence="7" id="KW-0443">Lipid metabolism</keyword>
<feature type="transmembrane region" description="Helical" evidence="12">
    <location>
        <begin position="12"/>
        <end position="31"/>
    </location>
</feature>
<evidence type="ECO:0000256" key="11">
    <source>
        <dbReference type="RuleBase" id="RU003750"/>
    </source>
</evidence>
<evidence type="ECO:0000256" key="7">
    <source>
        <dbReference type="ARBA" id="ARBA00023098"/>
    </source>
</evidence>
<gene>
    <name evidence="13" type="ORF">A2924_04770</name>
</gene>
<keyword evidence="6 12" id="KW-1133">Transmembrane helix</keyword>
<feature type="transmembrane region" description="Helical" evidence="12">
    <location>
        <begin position="37"/>
        <end position="56"/>
    </location>
</feature>
<dbReference type="Gene3D" id="1.20.120.1760">
    <property type="match status" value="1"/>
</dbReference>
<comment type="subcellular location">
    <subcellularLocation>
        <location evidence="1">Membrane</location>
        <topology evidence="1">Multi-pass membrane protein</topology>
    </subcellularLocation>
</comment>
<keyword evidence="8 12" id="KW-0472">Membrane</keyword>
<dbReference type="GO" id="GO:0046474">
    <property type="term" value="P:glycerophospholipid biosynthetic process"/>
    <property type="evidence" value="ECO:0007669"/>
    <property type="project" value="TreeGrafter"/>
</dbReference>
<dbReference type="Proteomes" id="UP000178046">
    <property type="component" value="Unassembled WGS sequence"/>
</dbReference>
<evidence type="ECO:0000256" key="10">
    <source>
        <dbReference type="ARBA" id="ARBA00023264"/>
    </source>
</evidence>
<dbReference type="InterPro" id="IPR043130">
    <property type="entry name" value="CDP-OH_PTrfase_TM_dom"/>
</dbReference>
<dbReference type="Pfam" id="PF01066">
    <property type="entry name" value="CDP-OH_P_transf"/>
    <property type="match status" value="1"/>
</dbReference>
<dbReference type="PANTHER" id="PTHR14269:SF11">
    <property type="entry name" value="CDP-DIACYLGLYCEROL--GLYCEROL-3-PHOSPHATE 3-PHOSPHATIDYLTRANSFERASE"/>
    <property type="match status" value="1"/>
</dbReference>
<evidence type="ECO:0000256" key="12">
    <source>
        <dbReference type="SAM" id="Phobius"/>
    </source>
</evidence>